<keyword evidence="2" id="KW-1185">Reference proteome</keyword>
<evidence type="ECO:0000256" key="1">
    <source>
        <dbReference type="SAM" id="Phobius"/>
    </source>
</evidence>
<evidence type="ECO:0000313" key="3">
    <source>
        <dbReference type="WBParaSite" id="maker-uti_cns_0005697-snap-gene-0.9-mRNA-1"/>
    </source>
</evidence>
<feature type="transmembrane region" description="Helical" evidence="1">
    <location>
        <begin position="609"/>
        <end position="630"/>
    </location>
</feature>
<organism evidence="2 3">
    <name type="scientific">Macrostomum lignano</name>
    <dbReference type="NCBI Taxonomy" id="282301"/>
    <lineage>
        <taxon>Eukaryota</taxon>
        <taxon>Metazoa</taxon>
        <taxon>Spiralia</taxon>
        <taxon>Lophotrochozoa</taxon>
        <taxon>Platyhelminthes</taxon>
        <taxon>Rhabditophora</taxon>
        <taxon>Macrostomorpha</taxon>
        <taxon>Macrostomida</taxon>
        <taxon>Macrostomidae</taxon>
        <taxon>Macrostomum</taxon>
    </lineage>
</organism>
<keyword evidence="1" id="KW-1133">Transmembrane helix</keyword>
<proteinExistence type="predicted"/>
<dbReference type="AlphaFoldDB" id="A0A1I8HFC8"/>
<name>A0A1I8HFC8_9PLAT</name>
<protein>
    <submittedName>
        <fullName evidence="3">Uncharacterized protein</fullName>
    </submittedName>
</protein>
<keyword evidence="1" id="KW-0472">Membrane</keyword>
<keyword evidence="1" id="KW-0812">Transmembrane</keyword>
<accession>A0A1I8HFC8</accession>
<dbReference type="Proteomes" id="UP000095280">
    <property type="component" value="Unplaced"/>
</dbReference>
<feature type="transmembrane region" description="Helical" evidence="1">
    <location>
        <begin position="542"/>
        <end position="561"/>
    </location>
</feature>
<feature type="transmembrane region" description="Helical" evidence="1">
    <location>
        <begin position="573"/>
        <end position="597"/>
    </location>
</feature>
<dbReference type="WBParaSite" id="maker-uti_cns_0005697-snap-gene-0.9-mRNA-1">
    <property type="protein sequence ID" value="maker-uti_cns_0005697-snap-gene-0.9-mRNA-1"/>
    <property type="gene ID" value="maker-uti_cns_0005697-snap-gene-0.9"/>
</dbReference>
<reference evidence="3" key="1">
    <citation type="submission" date="2016-11" db="UniProtKB">
        <authorList>
            <consortium name="WormBaseParasite"/>
        </authorList>
    </citation>
    <scope>IDENTIFICATION</scope>
</reference>
<sequence>MPKDASGNKLILEAGTPVAFCSRFNYKYAILATEITEINLKTNRNSDGCYQVEVISYTPDWSWMQKLCSNGIIMCLLKCLLAILFGFEPAVITRRTVWLDPERSSLYKLTYTGRNGVKVLPSEEVLKRSVSRIGERSYDSRWNNSQDFVRWCCTKHCDNKKYFEIPFKSINRLKQWGYSLETKTGEKISPLDSRFALISKRILAFVGKFEELSEDKTDKFPSLEVLQFELLTSQRSCSMPKNADADKAICFFTVQKDVEIKSADVIRSFGSTAVPVGIAKEFLEEKTEKLIGKSIWVNSHGKDTQSKISKIFCNWLRKSTVRTLDDLELLLRASEYCAASCCGYDCYSKLPRCCRYIHSKLLQCCCYIYSKLIRCCCCKRRQPQDCTENRFYVGEHVEVRSDNGDPFHLIITEIADQNRYKGISYKPQTQEVPEEDRKTLEVILSTDQVELLSFNDETADLTDAKQKLPEMENLDWLWEIMWIIFQFLFFVLSRVRIIRFFAVVISPLLKNDKCTVRRLFDNEICFNICRKDCDCPWELSTIIIYAFLVLGYFVFILVQVCRHKPLAITRKRLSWNSAEIICNYFITVGLICFQLWIREAINPPDIFDNTASSIITVAVTIFLSLLKAFVTKLLICCPSRDVAYCTHCCLGCWCSVAVASTAASISSRWKSLQSSLMKLL</sequence>
<dbReference type="Gene3D" id="3.90.1720.10">
    <property type="entry name" value="endopeptidase domain like (from Nostoc punctiforme)"/>
    <property type="match status" value="1"/>
</dbReference>
<evidence type="ECO:0000313" key="2">
    <source>
        <dbReference type="Proteomes" id="UP000095280"/>
    </source>
</evidence>